<dbReference type="PATRIC" id="fig|467210.3.peg.1897"/>
<sequence>MGRNMAVSYFIYVTDKENTGFDLEKFNNDIKQRFPKVGISVKDDEDYRYNICWEDYEDEYEFELWMLRDRSIFMINYFNSKNRLYDYAEFIKWLRSYFPYEKEVLLCDEGYNKTIVLSEGIEIEDILEILE</sequence>
<dbReference type="AlphaFoldDB" id="A0A133ZL11"/>
<name>A0A133ZL11_9FIRM</name>
<organism evidence="1 2">
    <name type="scientific">Lachnoanaerobaculum saburreum</name>
    <dbReference type="NCBI Taxonomy" id="467210"/>
    <lineage>
        <taxon>Bacteria</taxon>
        <taxon>Bacillati</taxon>
        <taxon>Bacillota</taxon>
        <taxon>Clostridia</taxon>
        <taxon>Lachnospirales</taxon>
        <taxon>Lachnospiraceae</taxon>
        <taxon>Lachnoanaerobaculum</taxon>
    </lineage>
</organism>
<evidence type="ECO:0000313" key="2">
    <source>
        <dbReference type="Proteomes" id="UP000070394"/>
    </source>
</evidence>
<dbReference type="STRING" id="467210.HMPREF1866_01919"/>
<reference evidence="2" key="1">
    <citation type="submission" date="2016-01" db="EMBL/GenBank/DDBJ databases">
        <authorList>
            <person name="Mitreva M."/>
            <person name="Pepin K.H."/>
            <person name="Mihindukulasuriya K.A."/>
            <person name="Fulton R."/>
            <person name="Fronick C."/>
            <person name="O'Laughlin M."/>
            <person name="Miner T."/>
            <person name="Herter B."/>
            <person name="Rosa B.A."/>
            <person name="Cordes M."/>
            <person name="Tomlinson C."/>
            <person name="Wollam A."/>
            <person name="Palsikar V.B."/>
            <person name="Mardis E.R."/>
            <person name="Wilson R.K."/>
        </authorList>
    </citation>
    <scope>NUCLEOTIDE SEQUENCE [LARGE SCALE GENOMIC DNA]</scope>
    <source>
        <strain evidence="2">DNF00896</strain>
    </source>
</reference>
<dbReference type="Proteomes" id="UP000070394">
    <property type="component" value="Unassembled WGS sequence"/>
</dbReference>
<dbReference type="EMBL" id="LSDA01000104">
    <property type="protein sequence ID" value="KXB56136.1"/>
    <property type="molecule type" value="Genomic_DNA"/>
</dbReference>
<protein>
    <submittedName>
        <fullName evidence="1">Uncharacterized protein</fullName>
    </submittedName>
</protein>
<proteinExistence type="predicted"/>
<keyword evidence="2" id="KW-1185">Reference proteome</keyword>
<comment type="caution">
    <text evidence="1">The sequence shown here is derived from an EMBL/GenBank/DDBJ whole genome shotgun (WGS) entry which is preliminary data.</text>
</comment>
<accession>A0A133ZL11</accession>
<evidence type="ECO:0000313" key="1">
    <source>
        <dbReference type="EMBL" id="KXB56136.1"/>
    </source>
</evidence>
<gene>
    <name evidence="1" type="ORF">HMPREF1866_01919</name>
</gene>